<dbReference type="InterPro" id="IPR036163">
    <property type="entry name" value="HMA_dom_sf"/>
</dbReference>
<dbReference type="SUPFAM" id="SSF55008">
    <property type="entry name" value="HMA, heavy metal-associated domain"/>
    <property type="match status" value="1"/>
</dbReference>
<reference evidence="4" key="1">
    <citation type="submission" date="2017-02" db="EMBL/GenBank/DDBJ databases">
        <authorList>
            <person name="Varghese N."/>
            <person name="Submissions S."/>
        </authorList>
    </citation>
    <scope>NUCLEOTIDE SEQUENCE [LARGE SCALE GENOMIC DNA]</scope>
    <source>
        <strain evidence="4">ATCC 27094</strain>
    </source>
</reference>
<dbReference type="PROSITE" id="PS01047">
    <property type="entry name" value="HMA_1"/>
    <property type="match status" value="1"/>
</dbReference>
<evidence type="ECO:0000313" key="4">
    <source>
        <dbReference type="Proteomes" id="UP000190092"/>
    </source>
</evidence>
<dbReference type="FunFam" id="3.30.70.100:FF:000001">
    <property type="entry name" value="ATPase copper transporting beta"/>
    <property type="match status" value="1"/>
</dbReference>
<name>A0A1T4S9C0_9HYPH</name>
<sequence length="75" mass="8139">MKSVTLKIEGMHCGGCAETIRSLVEKQPGVQAVSVSFDEGQARILCDPHATREDQLVSVVQQPGFRVVRRESEGG</sequence>
<feature type="domain" description="HMA" evidence="2">
    <location>
        <begin position="2"/>
        <end position="68"/>
    </location>
</feature>
<dbReference type="OrthoDB" id="9814359at2"/>
<accession>A0A1T4S9C0</accession>
<dbReference type="EMBL" id="FUWJ01000007">
    <property type="protein sequence ID" value="SKA24834.1"/>
    <property type="molecule type" value="Genomic_DNA"/>
</dbReference>
<dbReference type="InterPro" id="IPR017969">
    <property type="entry name" value="Heavy-metal-associated_CS"/>
</dbReference>
<evidence type="ECO:0000259" key="2">
    <source>
        <dbReference type="PROSITE" id="PS50846"/>
    </source>
</evidence>
<dbReference type="InterPro" id="IPR006121">
    <property type="entry name" value="HMA_dom"/>
</dbReference>
<dbReference type="GO" id="GO:0046872">
    <property type="term" value="F:metal ion binding"/>
    <property type="evidence" value="ECO:0007669"/>
    <property type="project" value="UniProtKB-KW"/>
</dbReference>
<protein>
    <submittedName>
        <fullName evidence="3">Heavy-metal-associated domain-containing protein</fullName>
    </submittedName>
</protein>
<evidence type="ECO:0000313" key="3">
    <source>
        <dbReference type="EMBL" id="SKA24834.1"/>
    </source>
</evidence>
<dbReference type="AlphaFoldDB" id="A0A1T4S9C0"/>
<dbReference type="STRING" id="225324.SAMN02745126_04451"/>
<gene>
    <name evidence="3" type="ORF">SAMN02745126_04451</name>
</gene>
<dbReference type="RefSeq" id="WP_085936117.1">
    <property type="nucleotide sequence ID" value="NZ_FUWJ01000007.1"/>
</dbReference>
<dbReference type="Pfam" id="PF00403">
    <property type="entry name" value="HMA"/>
    <property type="match status" value="1"/>
</dbReference>
<organism evidence="3 4">
    <name type="scientific">Enhydrobacter aerosaccus</name>
    <dbReference type="NCBI Taxonomy" id="225324"/>
    <lineage>
        <taxon>Bacteria</taxon>
        <taxon>Pseudomonadati</taxon>
        <taxon>Pseudomonadota</taxon>
        <taxon>Alphaproteobacteria</taxon>
        <taxon>Hyphomicrobiales</taxon>
        <taxon>Enhydrobacter</taxon>
    </lineage>
</organism>
<dbReference type="PROSITE" id="PS50846">
    <property type="entry name" value="HMA_2"/>
    <property type="match status" value="1"/>
</dbReference>
<dbReference type="CDD" id="cd00371">
    <property type="entry name" value="HMA"/>
    <property type="match status" value="1"/>
</dbReference>
<dbReference type="Proteomes" id="UP000190092">
    <property type="component" value="Unassembled WGS sequence"/>
</dbReference>
<proteinExistence type="predicted"/>
<keyword evidence="1" id="KW-0479">Metal-binding</keyword>
<evidence type="ECO:0000256" key="1">
    <source>
        <dbReference type="ARBA" id="ARBA00022723"/>
    </source>
</evidence>
<dbReference type="Gene3D" id="3.30.70.100">
    <property type="match status" value="1"/>
</dbReference>
<keyword evidence="4" id="KW-1185">Reference proteome</keyword>